<name>A0ABW1WB37_9GAMM</name>
<evidence type="ECO:0000313" key="4">
    <source>
        <dbReference type="Proteomes" id="UP001596264"/>
    </source>
</evidence>
<reference evidence="4" key="1">
    <citation type="journal article" date="2019" name="Int. J. Syst. Evol. Microbiol.">
        <title>The Global Catalogue of Microorganisms (GCM) 10K type strain sequencing project: providing services to taxonomists for standard genome sequencing and annotation.</title>
        <authorList>
            <consortium name="The Broad Institute Genomics Platform"/>
            <consortium name="The Broad Institute Genome Sequencing Center for Infectious Disease"/>
            <person name="Wu L."/>
            <person name="Ma J."/>
        </authorList>
    </citation>
    <scope>NUCLEOTIDE SEQUENCE [LARGE SCALE GENOMIC DNA]</scope>
    <source>
        <strain evidence="4">CCM 2050</strain>
    </source>
</reference>
<comment type="caution">
    <text evidence="3">The sequence shown here is derived from an EMBL/GenBank/DDBJ whole genome shotgun (WGS) entry which is preliminary data.</text>
</comment>
<dbReference type="InterPro" id="IPR000326">
    <property type="entry name" value="PAP2/HPO"/>
</dbReference>
<feature type="domain" description="Phosphatidic acid phosphatase type 2/haloperoxidase" evidence="2">
    <location>
        <begin position="89"/>
        <end position="167"/>
    </location>
</feature>
<keyword evidence="4" id="KW-1185">Reference proteome</keyword>
<dbReference type="CDD" id="cd03394">
    <property type="entry name" value="PAP2_like_5"/>
    <property type="match status" value="1"/>
</dbReference>
<evidence type="ECO:0000259" key="2">
    <source>
        <dbReference type="Pfam" id="PF01569"/>
    </source>
</evidence>
<evidence type="ECO:0000313" key="3">
    <source>
        <dbReference type="EMBL" id="MFC6382290.1"/>
    </source>
</evidence>
<dbReference type="Pfam" id="PF01569">
    <property type="entry name" value="PAP2"/>
    <property type="match status" value="1"/>
</dbReference>
<gene>
    <name evidence="3" type="ORF">ACFP58_12645</name>
</gene>
<protein>
    <submittedName>
        <fullName evidence="3">Phosphatase PAP2 family protein</fullName>
    </submittedName>
</protein>
<dbReference type="Proteomes" id="UP001596264">
    <property type="component" value="Unassembled WGS sequence"/>
</dbReference>
<accession>A0ABW1WB37</accession>
<dbReference type="SUPFAM" id="SSF48317">
    <property type="entry name" value="Acid phosphatase/Vanadium-dependent haloperoxidase"/>
    <property type="match status" value="1"/>
</dbReference>
<organism evidence="3 4">
    <name type="scientific">Psychrobacter glacincola</name>
    <dbReference type="NCBI Taxonomy" id="56810"/>
    <lineage>
        <taxon>Bacteria</taxon>
        <taxon>Pseudomonadati</taxon>
        <taxon>Pseudomonadota</taxon>
        <taxon>Gammaproteobacteria</taxon>
        <taxon>Moraxellales</taxon>
        <taxon>Moraxellaceae</taxon>
        <taxon>Psychrobacter</taxon>
    </lineage>
</organism>
<proteinExistence type="predicted"/>
<dbReference type="InterPro" id="IPR036938">
    <property type="entry name" value="PAP2/HPO_sf"/>
</dbReference>
<sequence length="189" mass="20462">MISKNASAIILLPSSFLLSSSLLVAMPAHASSSDNIDKAGDILSFAIPAVAYGSTYYMDDKEGREQFYYSFATNVAATYALKSVIDKERPDGSDDDSYPSGHTSRAFQGASFIHKRYGLKYSVPAYIGAGFVAYSRVEADEHDAVDVLAGAALGVASSMYLTKSYQDDQLHIATNLSPDYYGLSVHYNF</sequence>
<evidence type="ECO:0000256" key="1">
    <source>
        <dbReference type="SAM" id="SignalP"/>
    </source>
</evidence>
<dbReference type="EMBL" id="JBHSTZ010000062">
    <property type="protein sequence ID" value="MFC6382290.1"/>
    <property type="molecule type" value="Genomic_DNA"/>
</dbReference>
<keyword evidence="1" id="KW-0732">Signal</keyword>
<dbReference type="Gene3D" id="1.20.144.10">
    <property type="entry name" value="Phosphatidic acid phosphatase type 2/haloperoxidase"/>
    <property type="match status" value="1"/>
</dbReference>
<feature type="signal peptide" evidence="1">
    <location>
        <begin position="1"/>
        <end position="30"/>
    </location>
</feature>
<dbReference type="RefSeq" id="WP_201563045.1">
    <property type="nucleotide sequence ID" value="NZ_CAJGZK010000011.1"/>
</dbReference>
<feature type="chain" id="PRO_5045771590" evidence="1">
    <location>
        <begin position="31"/>
        <end position="189"/>
    </location>
</feature>